<keyword evidence="10" id="KW-1185">Reference proteome</keyword>
<proteinExistence type="predicted"/>
<feature type="domain" description="RING-type" evidence="7">
    <location>
        <begin position="242"/>
        <end position="282"/>
    </location>
</feature>
<keyword evidence="1" id="KW-0479">Metal-binding</keyword>
<evidence type="ECO:0000259" key="7">
    <source>
        <dbReference type="PROSITE" id="PS50089"/>
    </source>
</evidence>
<feature type="domain" description="UBP-type" evidence="8">
    <location>
        <begin position="279"/>
        <end position="398"/>
    </location>
</feature>
<evidence type="ECO:0000313" key="10">
    <source>
        <dbReference type="Proteomes" id="UP000095009"/>
    </source>
</evidence>
<feature type="non-terminal residue" evidence="9">
    <location>
        <position position="596"/>
    </location>
</feature>
<evidence type="ECO:0000256" key="3">
    <source>
        <dbReference type="ARBA" id="ARBA00022833"/>
    </source>
</evidence>
<reference evidence="9 10" key="1">
    <citation type="journal article" date="2016" name="Proc. Natl. Acad. Sci. U.S.A.">
        <title>Comparative genomics of biotechnologically important yeasts.</title>
        <authorList>
            <person name="Riley R."/>
            <person name="Haridas S."/>
            <person name="Wolfe K.H."/>
            <person name="Lopes M.R."/>
            <person name="Hittinger C.T."/>
            <person name="Goeker M."/>
            <person name="Salamov A.A."/>
            <person name="Wisecaver J.H."/>
            <person name="Long T.M."/>
            <person name="Calvey C.H."/>
            <person name="Aerts A.L."/>
            <person name="Barry K.W."/>
            <person name="Choi C."/>
            <person name="Clum A."/>
            <person name="Coughlan A.Y."/>
            <person name="Deshpande S."/>
            <person name="Douglass A.P."/>
            <person name="Hanson S.J."/>
            <person name="Klenk H.-P."/>
            <person name="LaButti K.M."/>
            <person name="Lapidus A."/>
            <person name="Lindquist E.A."/>
            <person name="Lipzen A.M."/>
            <person name="Meier-Kolthoff J.P."/>
            <person name="Ohm R.A."/>
            <person name="Otillar R.P."/>
            <person name="Pangilinan J.L."/>
            <person name="Peng Y."/>
            <person name="Rokas A."/>
            <person name="Rosa C.A."/>
            <person name="Scheuner C."/>
            <person name="Sibirny A.A."/>
            <person name="Slot J.C."/>
            <person name="Stielow J.B."/>
            <person name="Sun H."/>
            <person name="Kurtzman C.P."/>
            <person name="Blackwell M."/>
            <person name="Grigoriev I.V."/>
            <person name="Jeffries T.W."/>
        </authorList>
    </citation>
    <scope>NUCLEOTIDE SEQUENCE [LARGE SCALE GENOMIC DNA]</scope>
    <source>
        <strain evidence="9 10">DSM 6958</strain>
    </source>
</reference>
<dbReference type="PANTHER" id="PTHR24007">
    <property type="entry name" value="BRCA1-ASSOCIATED PROTEIN"/>
    <property type="match status" value="1"/>
</dbReference>
<dbReference type="GO" id="GO:0008270">
    <property type="term" value="F:zinc ion binding"/>
    <property type="evidence" value="ECO:0007669"/>
    <property type="project" value="UniProtKB-KW"/>
</dbReference>
<feature type="region of interest" description="Disordered" evidence="6">
    <location>
        <begin position="577"/>
        <end position="596"/>
    </location>
</feature>
<dbReference type="CDD" id="cd16457">
    <property type="entry name" value="RING-H2_BRAP2"/>
    <property type="match status" value="1"/>
</dbReference>
<dbReference type="InterPro" id="IPR001841">
    <property type="entry name" value="Znf_RING"/>
</dbReference>
<gene>
    <name evidence="9" type="ORF">NADFUDRAFT_14878</name>
</gene>
<dbReference type="InterPro" id="IPR011422">
    <property type="entry name" value="BRAP2/ETP1_RRM"/>
</dbReference>
<keyword evidence="5" id="KW-0175">Coiled coil</keyword>
<dbReference type="GO" id="GO:0003676">
    <property type="term" value="F:nucleic acid binding"/>
    <property type="evidence" value="ECO:0007669"/>
    <property type="project" value="InterPro"/>
</dbReference>
<dbReference type="GO" id="GO:0005737">
    <property type="term" value="C:cytoplasm"/>
    <property type="evidence" value="ECO:0007669"/>
    <property type="project" value="TreeGrafter"/>
</dbReference>
<dbReference type="InterPro" id="IPR001607">
    <property type="entry name" value="Znf_UBP"/>
</dbReference>
<dbReference type="InterPro" id="IPR035979">
    <property type="entry name" value="RBD_domain_sf"/>
</dbReference>
<feature type="non-terminal residue" evidence="9">
    <location>
        <position position="1"/>
    </location>
</feature>
<dbReference type="Pfam" id="PF07576">
    <property type="entry name" value="BRAP2"/>
    <property type="match status" value="1"/>
</dbReference>
<feature type="region of interest" description="Disordered" evidence="6">
    <location>
        <begin position="1"/>
        <end position="20"/>
    </location>
</feature>
<feature type="region of interest" description="Disordered" evidence="6">
    <location>
        <begin position="201"/>
        <end position="233"/>
    </location>
</feature>
<feature type="compositionally biased region" description="Basic residues" evidence="6">
    <location>
        <begin position="587"/>
        <end position="596"/>
    </location>
</feature>
<protein>
    <submittedName>
        <fullName evidence="9">Zf-UBP-domain-containing protein</fullName>
    </submittedName>
</protein>
<keyword evidence="3" id="KW-0862">Zinc</keyword>
<dbReference type="InterPro" id="IPR013083">
    <property type="entry name" value="Znf_RING/FYVE/PHD"/>
</dbReference>
<evidence type="ECO:0000256" key="4">
    <source>
        <dbReference type="PROSITE-ProRule" id="PRU00502"/>
    </source>
</evidence>
<dbReference type="AlphaFoldDB" id="A0A1E3PPB6"/>
<name>A0A1E3PPB6_9ASCO</name>
<dbReference type="Proteomes" id="UP000095009">
    <property type="component" value="Unassembled WGS sequence"/>
</dbReference>
<dbReference type="SUPFAM" id="SSF54928">
    <property type="entry name" value="RNA-binding domain, RBD"/>
    <property type="match status" value="1"/>
</dbReference>
<evidence type="ECO:0000256" key="6">
    <source>
        <dbReference type="SAM" id="MobiDB-lite"/>
    </source>
</evidence>
<feature type="compositionally biased region" description="Low complexity" evidence="6">
    <location>
        <begin position="211"/>
        <end position="224"/>
    </location>
</feature>
<dbReference type="SUPFAM" id="SSF57850">
    <property type="entry name" value="RING/U-box"/>
    <property type="match status" value="2"/>
</dbReference>
<dbReference type="SMART" id="SM00290">
    <property type="entry name" value="ZnF_UBP"/>
    <property type="match status" value="1"/>
</dbReference>
<dbReference type="STRING" id="857566.A0A1E3PPB6"/>
<sequence>RFGHITVQGFDSNSNSSDTSENMNIRARYMGEGVIRLYRSWETSETESNGDGIHPGEDGSKNCKTNMVNRSSDGTMLAILAVPSYLTSSDFYGFIGQNARDNVSHFRFLHNYDHSRNRYMALLKFRSSESASEFMAEYNGKQFNSFESENCHVLQVSQIYYNMMLSEVVEPGDAGNITSTNLTSDNDDEIPYLLDDPFITRPRARRVGDKNNTNNTSNTNNNPHSPRPLPPPTPALSELPTCPVCLERMDAATTGLMTIRCQHTFHCSCLSKWHDGSCPVCRYVQPLTTPRLTQAAHSHYNVQESPENELDLVNRDRSVPLCSTCGSLNNLWVCLVCGNIGCSRYNDAHAFDHYKRTNHIFSMDLATQRVWDYISDGYVHRLIQNSIDGKVVEVEDGMSQGIVNGNYDFYEDDSNDIAMQFTYLLASQLDNQREYYEARLAQAADKYQVVTNENGQQSLELQKLREEIQQLRLDNQELGYSIKHLNKLQDKFTKLSNNYSVLHNQHQDEKRLNERVVEKLKLVTHEMDVQKTEKAKLKEKVNDLSDQLRDLMISLDFQGQLQHATEEVQMGTVVVAEAPGGSGGSSHAKRGKKTKK</sequence>
<dbReference type="EMBL" id="KV454408">
    <property type="protein sequence ID" value="ODQ66762.1"/>
    <property type="molecule type" value="Genomic_DNA"/>
</dbReference>
<dbReference type="OrthoDB" id="273556at2759"/>
<feature type="coiled-coil region" evidence="5">
    <location>
        <begin position="426"/>
        <end position="554"/>
    </location>
</feature>
<dbReference type="Pfam" id="PF13639">
    <property type="entry name" value="zf-RING_2"/>
    <property type="match status" value="1"/>
</dbReference>
<dbReference type="GO" id="GO:0007265">
    <property type="term" value="P:Ras protein signal transduction"/>
    <property type="evidence" value="ECO:0007669"/>
    <property type="project" value="TreeGrafter"/>
</dbReference>
<dbReference type="InterPro" id="IPR047243">
    <property type="entry name" value="RING-H2_BRAP2"/>
</dbReference>
<accession>A0A1E3PPB6</accession>
<dbReference type="Pfam" id="PF02148">
    <property type="entry name" value="zf-UBP"/>
    <property type="match status" value="1"/>
</dbReference>
<evidence type="ECO:0000259" key="8">
    <source>
        <dbReference type="PROSITE" id="PS50271"/>
    </source>
</evidence>
<evidence type="ECO:0000256" key="1">
    <source>
        <dbReference type="ARBA" id="ARBA00022723"/>
    </source>
</evidence>
<evidence type="ECO:0000313" key="9">
    <source>
        <dbReference type="EMBL" id="ODQ66762.1"/>
    </source>
</evidence>
<dbReference type="PROSITE" id="PS50271">
    <property type="entry name" value="ZF_UBP"/>
    <property type="match status" value="1"/>
</dbReference>
<dbReference type="GO" id="GO:0016567">
    <property type="term" value="P:protein ubiquitination"/>
    <property type="evidence" value="ECO:0007669"/>
    <property type="project" value="TreeGrafter"/>
</dbReference>
<dbReference type="PANTHER" id="PTHR24007:SF7">
    <property type="entry name" value="BRCA1-ASSOCIATED PROTEIN"/>
    <property type="match status" value="1"/>
</dbReference>
<dbReference type="Gene3D" id="3.30.40.10">
    <property type="entry name" value="Zinc/RING finger domain, C3HC4 (zinc finger)"/>
    <property type="match status" value="2"/>
</dbReference>
<dbReference type="SMART" id="SM00184">
    <property type="entry name" value="RING"/>
    <property type="match status" value="1"/>
</dbReference>
<dbReference type="GO" id="GO:0061630">
    <property type="term" value="F:ubiquitin protein ligase activity"/>
    <property type="evidence" value="ECO:0007669"/>
    <property type="project" value="TreeGrafter"/>
</dbReference>
<organism evidence="9 10">
    <name type="scientific">Nadsonia fulvescens var. elongata DSM 6958</name>
    <dbReference type="NCBI Taxonomy" id="857566"/>
    <lineage>
        <taxon>Eukaryota</taxon>
        <taxon>Fungi</taxon>
        <taxon>Dikarya</taxon>
        <taxon>Ascomycota</taxon>
        <taxon>Saccharomycotina</taxon>
        <taxon>Dipodascomycetes</taxon>
        <taxon>Dipodascales</taxon>
        <taxon>Dipodascales incertae sedis</taxon>
        <taxon>Nadsonia</taxon>
    </lineage>
</organism>
<dbReference type="PROSITE" id="PS50089">
    <property type="entry name" value="ZF_RING_2"/>
    <property type="match status" value="1"/>
</dbReference>
<evidence type="ECO:0000256" key="2">
    <source>
        <dbReference type="ARBA" id="ARBA00022771"/>
    </source>
</evidence>
<keyword evidence="2 4" id="KW-0863">Zinc-finger</keyword>
<evidence type="ECO:0000256" key="5">
    <source>
        <dbReference type="SAM" id="Coils"/>
    </source>
</evidence>